<dbReference type="Gene3D" id="3.30.1200.10">
    <property type="entry name" value="YggU-like"/>
    <property type="match status" value="1"/>
</dbReference>
<dbReference type="Pfam" id="PF02594">
    <property type="entry name" value="DUF167"/>
    <property type="match status" value="1"/>
</dbReference>
<comment type="similarity">
    <text evidence="1 2">Belongs to the UPF0235 family.</text>
</comment>
<evidence type="ECO:0000313" key="4">
    <source>
        <dbReference type="Proteomes" id="UP000293550"/>
    </source>
</evidence>
<dbReference type="HAMAP" id="MF_00634">
    <property type="entry name" value="UPF0235"/>
    <property type="match status" value="1"/>
</dbReference>
<accession>A0A4V2DZX6</accession>
<dbReference type="RefSeq" id="WP_130153686.1">
    <property type="nucleotide sequence ID" value="NZ_SCFB01000004.1"/>
</dbReference>
<evidence type="ECO:0000256" key="1">
    <source>
        <dbReference type="ARBA" id="ARBA00010364"/>
    </source>
</evidence>
<sequence length="90" mass="10065">MDKILEFFDNKIPYTLTVRVTPKASANRLKAQIQEDGTVLIRAYLTIVPEDGKANKALLKMLAKELGLPLGAFEITHGLKSRTKTIRINI</sequence>
<dbReference type="Proteomes" id="UP000293550">
    <property type="component" value="Unassembled WGS sequence"/>
</dbReference>
<dbReference type="PANTHER" id="PTHR13420">
    <property type="entry name" value="UPF0235 PROTEIN C15ORF40"/>
    <property type="match status" value="1"/>
</dbReference>
<dbReference type="PANTHER" id="PTHR13420:SF7">
    <property type="entry name" value="UPF0235 PROTEIN C15ORF40"/>
    <property type="match status" value="1"/>
</dbReference>
<dbReference type="InterPro" id="IPR036591">
    <property type="entry name" value="YggU-like_sf"/>
</dbReference>
<comment type="caution">
    <text evidence="3">The sequence shown here is derived from an EMBL/GenBank/DDBJ whole genome shotgun (WGS) entry which is preliminary data.</text>
</comment>
<name>A0A4V2DZX6_9PROT</name>
<dbReference type="NCBIfam" id="TIGR00251">
    <property type="entry name" value="DUF167 family protein"/>
    <property type="match status" value="1"/>
</dbReference>
<dbReference type="AlphaFoldDB" id="A0A4V2DZX6"/>
<keyword evidence="4" id="KW-1185">Reference proteome</keyword>
<dbReference type="InterPro" id="IPR003746">
    <property type="entry name" value="DUF167"/>
</dbReference>
<dbReference type="SMART" id="SM01152">
    <property type="entry name" value="DUF167"/>
    <property type="match status" value="1"/>
</dbReference>
<organism evidence="3 4">
    <name type="scientific">Candidatus Finniella inopinata</name>
    <dbReference type="NCBI Taxonomy" id="1696036"/>
    <lineage>
        <taxon>Bacteria</taxon>
        <taxon>Pseudomonadati</taxon>
        <taxon>Pseudomonadota</taxon>
        <taxon>Alphaproteobacteria</taxon>
        <taxon>Holosporales</taxon>
        <taxon>Candidatus Paracaedibacteraceae</taxon>
        <taxon>Candidatus Finniella</taxon>
    </lineage>
</organism>
<dbReference type="GO" id="GO:0005737">
    <property type="term" value="C:cytoplasm"/>
    <property type="evidence" value="ECO:0007669"/>
    <property type="project" value="TreeGrafter"/>
</dbReference>
<dbReference type="SUPFAM" id="SSF69786">
    <property type="entry name" value="YggU-like"/>
    <property type="match status" value="1"/>
</dbReference>
<evidence type="ECO:0000256" key="2">
    <source>
        <dbReference type="HAMAP-Rule" id="MF_00634"/>
    </source>
</evidence>
<protein>
    <recommendedName>
        <fullName evidence="2">UPF0235 protein EQU50_03095</fullName>
    </recommendedName>
</protein>
<evidence type="ECO:0000313" key="3">
    <source>
        <dbReference type="EMBL" id="RZI46587.1"/>
    </source>
</evidence>
<reference evidence="3 4" key="1">
    <citation type="submission" date="2018-10" db="EMBL/GenBank/DDBJ databases">
        <title>An updated phylogeny of the Alphaproteobacteria reveals that the parasitic Rickettsiales and Holosporales have independent origins.</title>
        <authorList>
            <person name="Munoz-Gomez S.A."/>
            <person name="Hess S."/>
            <person name="Burger G."/>
            <person name="Lang B.F."/>
            <person name="Susko E."/>
            <person name="Slamovits C.H."/>
            <person name="Roger A.J."/>
        </authorList>
    </citation>
    <scope>NUCLEOTIDE SEQUENCE [LARGE SCALE GENOMIC DNA]</scope>
    <source>
        <strain evidence="3">HOLO01</strain>
    </source>
</reference>
<proteinExistence type="inferred from homology"/>
<gene>
    <name evidence="3" type="ORF">EQU50_03095</name>
</gene>
<dbReference type="EMBL" id="SCFB01000004">
    <property type="protein sequence ID" value="RZI46587.1"/>
    <property type="molecule type" value="Genomic_DNA"/>
</dbReference>
<dbReference type="OrthoDB" id="3176309at2"/>